<sequence>ALDTEYSGQRYMMIAYREATLRIQVVSVFPEANDIDNDDDDDDNSGNDDDDGNNDDDSEEDTKKNPQTRIFEYKTPQILTTVTVIEDFNVSESTAFGNLSKKIKLDNDDKMSKNEGDQDIKPLSKIK</sequence>
<reference evidence="2 3" key="1">
    <citation type="submission" date="2021-06" db="EMBL/GenBank/DDBJ databases">
        <authorList>
            <person name="Kallberg Y."/>
            <person name="Tangrot J."/>
            <person name="Rosling A."/>
        </authorList>
    </citation>
    <scope>NUCLEOTIDE SEQUENCE [LARGE SCALE GENOMIC DNA]</scope>
    <source>
        <strain evidence="2 3">120-4 pot B 10/14</strain>
    </source>
</reference>
<organism evidence="2 3">
    <name type="scientific">Gigaspora margarita</name>
    <dbReference type="NCBI Taxonomy" id="4874"/>
    <lineage>
        <taxon>Eukaryota</taxon>
        <taxon>Fungi</taxon>
        <taxon>Fungi incertae sedis</taxon>
        <taxon>Mucoromycota</taxon>
        <taxon>Glomeromycotina</taxon>
        <taxon>Glomeromycetes</taxon>
        <taxon>Diversisporales</taxon>
        <taxon>Gigasporaceae</taxon>
        <taxon>Gigaspora</taxon>
    </lineage>
</organism>
<feature type="region of interest" description="Disordered" evidence="1">
    <location>
        <begin position="31"/>
        <end position="70"/>
    </location>
</feature>
<name>A0ABN7X1B5_GIGMA</name>
<comment type="caution">
    <text evidence="2">The sequence shown here is derived from an EMBL/GenBank/DDBJ whole genome shotgun (WGS) entry which is preliminary data.</text>
</comment>
<feature type="compositionally biased region" description="Basic and acidic residues" evidence="1">
    <location>
        <begin position="103"/>
        <end position="127"/>
    </location>
</feature>
<keyword evidence="3" id="KW-1185">Reference proteome</keyword>
<feature type="non-terminal residue" evidence="2">
    <location>
        <position position="127"/>
    </location>
</feature>
<accession>A0ABN7X1B5</accession>
<dbReference type="EMBL" id="CAJVQB010080250">
    <property type="protein sequence ID" value="CAG8845608.1"/>
    <property type="molecule type" value="Genomic_DNA"/>
</dbReference>
<proteinExistence type="predicted"/>
<feature type="compositionally biased region" description="Acidic residues" evidence="1">
    <location>
        <begin position="33"/>
        <end position="60"/>
    </location>
</feature>
<evidence type="ECO:0000256" key="1">
    <source>
        <dbReference type="SAM" id="MobiDB-lite"/>
    </source>
</evidence>
<evidence type="ECO:0000313" key="3">
    <source>
        <dbReference type="Proteomes" id="UP000789901"/>
    </source>
</evidence>
<feature type="non-terminal residue" evidence="2">
    <location>
        <position position="1"/>
    </location>
</feature>
<dbReference type="Proteomes" id="UP000789901">
    <property type="component" value="Unassembled WGS sequence"/>
</dbReference>
<gene>
    <name evidence="2" type="ORF">GMARGA_LOCUS37735</name>
</gene>
<protein>
    <submittedName>
        <fullName evidence="2">34555_t:CDS:1</fullName>
    </submittedName>
</protein>
<evidence type="ECO:0000313" key="2">
    <source>
        <dbReference type="EMBL" id="CAG8845608.1"/>
    </source>
</evidence>
<feature type="region of interest" description="Disordered" evidence="1">
    <location>
        <begin position="99"/>
        <end position="127"/>
    </location>
</feature>